<dbReference type="Proteomes" id="UP001219525">
    <property type="component" value="Unassembled WGS sequence"/>
</dbReference>
<reference evidence="2" key="1">
    <citation type="submission" date="2023-03" db="EMBL/GenBank/DDBJ databases">
        <title>Massive genome expansion in bonnet fungi (Mycena s.s.) driven by repeated elements and novel gene families across ecological guilds.</title>
        <authorList>
            <consortium name="Lawrence Berkeley National Laboratory"/>
            <person name="Harder C.B."/>
            <person name="Miyauchi S."/>
            <person name="Viragh M."/>
            <person name="Kuo A."/>
            <person name="Thoen E."/>
            <person name="Andreopoulos B."/>
            <person name="Lu D."/>
            <person name="Skrede I."/>
            <person name="Drula E."/>
            <person name="Henrissat B."/>
            <person name="Morin E."/>
            <person name="Kohler A."/>
            <person name="Barry K."/>
            <person name="LaButti K."/>
            <person name="Morin E."/>
            <person name="Salamov A."/>
            <person name="Lipzen A."/>
            <person name="Mereny Z."/>
            <person name="Hegedus B."/>
            <person name="Baldrian P."/>
            <person name="Stursova M."/>
            <person name="Weitz H."/>
            <person name="Taylor A."/>
            <person name="Grigoriev I.V."/>
            <person name="Nagy L.G."/>
            <person name="Martin F."/>
            <person name="Kauserud H."/>
        </authorList>
    </citation>
    <scope>NUCLEOTIDE SEQUENCE</scope>
    <source>
        <strain evidence="2">9144</strain>
    </source>
</reference>
<gene>
    <name evidence="2" type="ORF">GGX14DRAFT_560949</name>
</gene>
<feature type="region of interest" description="Disordered" evidence="1">
    <location>
        <begin position="307"/>
        <end position="332"/>
    </location>
</feature>
<evidence type="ECO:0000256" key="1">
    <source>
        <dbReference type="SAM" id="MobiDB-lite"/>
    </source>
</evidence>
<organism evidence="2 3">
    <name type="scientific">Mycena pura</name>
    <dbReference type="NCBI Taxonomy" id="153505"/>
    <lineage>
        <taxon>Eukaryota</taxon>
        <taxon>Fungi</taxon>
        <taxon>Dikarya</taxon>
        <taxon>Basidiomycota</taxon>
        <taxon>Agaricomycotina</taxon>
        <taxon>Agaricomycetes</taxon>
        <taxon>Agaricomycetidae</taxon>
        <taxon>Agaricales</taxon>
        <taxon>Marasmiineae</taxon>
        <taxon>Mycenaceae</taxon>
        <taxon>Mycena</taxon>
    </lineage>
</organism>
<feature type="region of interest" description="Disordered" evidence="1">
    <location>
        <begin position="110"/>
        <end position="147"/>
    </location>
</feature>
<evidence type="ECO:0000313" key="3">
    <source>
        <dbReference type="Proteomes" id="UP001219525"/>
    </source>
</evidence>
<evidence type="ECO:0000313" key="2">
    <source>
        <dbReference type="EMBL" id="KAJ7218602.1"/>
    </source>
</evidence>
<accession>A0AAD6VPZ0</accession>
<protein>
    <submittedName>
        <fullName evidence="2">Uncharacterized protein</fullName>
    </submittedName>
</protein>
<comment type="caution">
    <text evidence="2">The sequence shown here is derived from an EMBL/GenBank/DDBJ whole genome shotgun (WGS) entry which is preliminary data.</text>
</comment>
<dbReference type="AlphaFoldDB" id="A0AAD6VPZ0"/>
<keyword evidence="3" id="KW-1185">Reference proteome</keyword>
<sequence length="499" mass="54545">MQTDAGRTLKSRNRSSSCFKSREIWLSGYRGLETTELNSPLSGSTRPPALVQSDAECQRRVPHNLEARAHGGDVACHICRCRRAVQVELSERARQVHHFLSRKFTKHAQSTARQVVPHTNADVNRPARTTFNKPRHETTSPPNVPIAPMSTKLHIGCDLADVSRSLRIVSPTRLPPRSLCPPPTACAFADTVNATLGLPSPQHSGAHCPLAHPTRASGCVYFLLPPRHCEPIQQMDVGSETRRIHITLAPSCYHLCFRRHRHRRPRPALAAARRIARPRLSASCAPPAPARRPGSSLLWAASRLSSASPPPPIARLGPREVPPKQPDASPVSSVLPSAVDLRISGLTTANPPMSARTCIVMLPFVILASTLRCASAVPALRAVHSTTVHIRYALALSAARAVRRPQDPDQKPRRAGVIHPAHVAALDELMGRIDVLARLRRRRAVLAQVRRSSTVLVWYSASRRHTGWDHFVHCALCLMLTLRPGGARQTGVSATGATQ</sequence>
<proteinExistence type="predicted"/>
<dbReference type="EMBL" id="JARJCW010000012">
    <property type="protein sequence ID" value="KAJ7218602.1"/>
    <property type="molecule type" value="Genomic_DNA"/>
</dbReference>
<name>A0AAD6VPZ0_9AGAR</name>